<dbReference type="InterPro" id="IPR046496">
    <property type="entry name" value="DUF6589"/>
</dbReference>
<dbReference type="EMBL" id="MU807582">
    <property type="protein sequence ID" value="KAJ3831320.1"/>
    <property type="molecule type" value="Genomic_DNA"/>
</dbReference>
<accession>A0AA38NVC7</accession>
<protein>
    <recommendedName>
        <fullName evidence="1">DUF6589 domain-containing protein</fullName>
    </recommendedName>
</protein>
<proteinExistence type="predicted"/>
<reference evidence="2" key="1">
    <citation type="submission" date="2022-08" db="EMBL/GenBank/DDBJ databases">
        <authorList>
            <consortium name="DOE Joint Genome Institute"/>
            <person name="Min B."/>
            <person name="Riley R."/>
            <person name="Sierra-Patev S."/>
            <person name="Naranjo-Ortiz M."/>
            <person name="Looney B."/>
            <person name="Konkel Z."/>
            <person name="Slot J.C."/>
            <person name="Sakamoto Y."/>
            <person name="Steenwyk J.L."/>
            <person name="Rokas A."/>
            <person name="Carro J."/>
            <person name="Camarero S."/>
            <person name="Ferreira P."/>
            <person name="Molpeceres G."/>
            <person name="Ruiz-Duenas F.J."/>
            <person name="Serrano A."/>
            <person name="Henrissat B."/>
            <person name="Drula E."/>
            <person name="Hughes K.W."/>
            <person name="Mata J.L."/>
            <person name="Ishikawa N.K."/>
            <person name="Vargas-Isla R."/>
            <person name="Ushijima S."/>
            <person name="Smith C.A."/>
            <person name="Ahrendt S."/>
            <person name="Andreopoulos W."/>
            <person name="He G."/>
            <person name="Labutti K."/>
            <person name="Lipzen A."/>
            <person name="Ng V."/>
            <person name="Sandor L."/>
            <person name="Barry K."/>
            <person name="Martinez A.T."/>
            <person name="Xiao Y."/>
            <person name="Gibbons J.G."/>
            <person name="Terashima K."/>
            <person name="Hibbett D.S."/>
            <person name="Grigoriev I.V."/>
        </authorList>
    </citation>
    <scope>NUCLEOTIDE SEQUENCE</scope>
    <source>
        <strain evidence="2">TFB9207</strain>
    </source>
</reference>
<gene>
    <name evidence="2" type="ORF">F5878DRAFT_667680</name>
</gene>
<feature type="domain" description="DUF6589" evidence="1">
    <location>
        <begin position="2"/>
        <end position="94"/>
    </location>
</feature>
<organism evidence="2 3">
    <name type="scientific">Lentinula raphanica</name>
    <dbReference type="NCBI Taxonomy" id="153919"/>
    <lineage>
        <taxon>Eukaryota</taxon>
        <taxon>Fungi</taxon>
        <taxon>Dikarya</taxon>
        <taxon>Basidiomycota</taxon>
        <taxon>Agaricomycotina</taxon>
        <taxon>Agaricomycetes</taxon>
        <taxon>Agaricomycetidae</taxon>
        <taxon>Agaricales</taxon>
        <taxon>Marasmiineae</taxon>
        <taxon>Omphalotaceae</taxon>
        <taxon>Lentinula</taxon>
    </lineage>
</organism>
<dbReference type="AlphaFoldDB" id="A0AA38NVC7"/>
<name>A0AA38NVC7_9AGAR</name>
<evidence type="ECO:0000259" key="1">
    <source>
        <dbReference type="Pfam" id="PF20231"/>
    </source>
</evidence>
<sequence>MAGFSHKKYAYYLLVLVIDLHLQSTAEYREAILSSMVASLSGSLGTHRPVDLLQEWLQRTLESVVRPKGQEFGASFIQNYVSRNLCELSILKEELLARDAECWILLEEYHFAELHFYHPGRQLIDSDDIIQTHFAAGVENFDLFLHKHLSRMAHMWDTYASSAMPSDSTGLDATTYTLPSDAVFDLESNDEEDIDDAIPIYFQTVSNGEITTEVVDVEADALTLIAMLVSNLDSDELE</sequence>
<comment type="caution">
    <text evidence="2">The sequence shown here is derived from an EMBL/GenBank/DDBJ whole genome shotgun (WGS) entry which is preliminary data.</text>
</comment>
<dbReference type="Pfam" id="PF20231">
    <property type="entry name" value="DUF6589"/>
    <property type="match status" value="1"/>
</dbReference>
<dbReference type="Proteomes" id="UP001163846">
    <property type="component" value="Unassembled WGS sequence"/>
</dbReference>
<evidence type="ECO:0000313" key="3">
    <source>
        <dbReference type="Proteomes" id="UP001163846"/>
    </source>
</evidence>
<evidence type="ECO:0000313" key="2">
    <source>
        <dbReference type="EMBL" id="KAJ3831320.1"/>
    </source>
</evidence>
<keyword evidence="3" id="KW-1185">Reference proteome</keyword>